<keyword evidence="8 10" id="KW-1133">Transmembrane helix</keyword>
<dbReference type="GO" id="GO:0015031">
    <property type="term" value="P:protein transport"/>
    <property type="evidence" value="ECO:0007669"/>
    <property type="project" value="UniProtKB-KW"/>
</dbReference>
<dbReference type="GO" id="GO:0005789">
    <property type="term" value="C:endoplasmic reticulum membrane"/>
    <property type="evidence" value="ECO:0007669"/>
    <property type="project" value="UniProtKB-SubCell"/>
</dbReference>
<evidence type="ECO:0000256" key="2">
    <source>
        <dbReference type="ARBA" id="ARBA00022574"/>
    </source>
</evidence>
<proteinExistence type="inferred from homology"/>
<comment type="similarity">
    <text evidence="10">Belongs to the WD repeat SEC12 family.</text>
</comment>
<feature type="region of interest" description="Disordered" evidence="11">
    <location>
        <begin position="113"/>
        <end position="132"/>
    </location>
</feature>
<evidence type="ECO:0000256" key="7">
    <source>
        <dbReference type="ARBA" id="ARBA00022927"/>
    </source>
</evidence>
<dbReference type="InterPro" id="IPR015943">
    <property type="entry name" value="WD40/YVTN_repeat-like_dom_sf"/>
</dbReference>
<feature type="transmembrane region" description="Helical" evidence="10">
    <location>
        <begin position="445"/>
        <end position="464"/>
    </location>
</feature>
<keyword evidence="1 10" id="KW-0813">Transport</keyword>
<accession>A0A8H4PVZ9</accession>
<keyword evidence="7 10" id="KW-0653">Protein transport</keyword>
<dbReference type="SUPFAM" id="SSF69322">
    <property type="entry name" value="Tricorn protease domain 2"/>
    <property type="match status" value="1"/>
</dbReference>
<dbReference type="GO" id="GO:0003400">
    <property type="term" value="P:regulation of COPII vesicle coating"/>
    <property type="evidence" value="ECO:0007669"/>
    <property type="project" value="UniProtKB-UniRule"/>
</dbReference>
<comment type="subcellular location">
    <subcellularLocation>
        <location evidence="10">Endoplasmic reticulum membrane</location>
        <topology evidence="10">Single-pass type II membrane protein</topology>
    </subcellularLocation>
    <subcellularLocation>
        <location evidence="10">Golgi apparatus membrane</location>
        <topology evidence="10">Single-pass type II membrane protein</topology>
    </subcellularLocation>
</comment>
<dbReference type="Proteomes" id="UP000557566">
    <property type="component" value="Unassembled WGS sequence"/>
</dbReference>
<keyword evidence="13" id="KW-1185">Reference proteome</keyword>
<comment type="function">
    <text evidence="10">Guanine nucleotide-exchange factor (GEF) required for the formation or budding of transport vesicles from the ER.</text>
</comment>
<dbReference type="Gene3D" id="2.130.10.10">
    <property type="entry name" value="YVTN repeat-like/Quinoprotein amine dehydrogenase"/>
    <property type="match status" value="1"/>
</dbReference>
<evidence type="ECO:0000256" key="11">
    <source>
        <dbReference type="SAM" id="MobiDB-lite"/>
    </source>
</evidence>
<dbReference type="AlphaFoldDB" id="A0A8H4PVZ9"/>
<evidence type="ECO:0000256" key="5">
    <source>
        <dbReference type="ARBA" id="ARBA00022824"/>
    </source>
</evidence>
<name>A0A8H4PVZ9_9HYPO</name>
<dbReference type="EMBL" id="JAAVMX010000003">
    <property type="protein sequence ID" value="KAF4511447.1"/>
    <property type="molecule type" value="Genomic_DNA"/>
</dbReference>
<reference evidence="12 13" key="1">
    <citation type="journal article" date="2020" name="Genome Biol. Evol.">
        <title>A new high-quality draft genome assembly of the Chinese cordyceps Ophiocordyceps sinensis.</title>
        <authorList>
            <person name="Shu R."/>
            <person name="Zhang J."/>
            <person name="Meng Q."/>
            <person name="Zhang H."/>
            <person name="Zhou G."/>
            <person name="Li M."/>
            <person name="Wu P."/>
            <person name="Zhao Y."/>
            <person name="Chen C."/>
            <person name="Qin Q."/>
        </authorList>
    </citation>
    <scope>NUCLEOTIDE SEQUENCE [LARGE SCALE GENOMIC DNA]</scope>
    <source>
        <strain evidence="12 13">IOZ07</strain>
    </source>
</reference>
<keyword evidence="9 10" id="KW-0472">Membrane</keyword>
<keyword evidence="5 10" id="KW-0256">Endoplasmic reticulum</keyword>
<dbReference type="InterPro" id="IPR045260">
    <property type="entry name" value="Sec12-like"/>
</dbReference>
<evidence type="ECO:0000256" key="8">
    <source>
        <dbReference type="ARBA" id="ARBA00022989"/>
    </source>
</evidence>
<keyword evidence="6" id="KW-0931">ER-Golgi transport</keyword>
<organism evidence="12 13">
    <name type="scientific">Ophiocordyceps sinensis</name>
    <dbReference type="NCBI Taxonomy" id="72228"/>
    <lineage>
        <taxon>Eukaryota</taxon>
        <taxon>Fungi</taxon>
        <taxon>Dikarya</taxon>
        <taxon>Ascomycota</taxon>
        <taxon>Pezizomycotina</taxon>
        <taxon>Sordariomycetes</taxon>
        <taxon>Hypocreomycetidae</taxon>
        <taxon>Hypocreales</taxon>
        <taxon>Ophiocordycipitaceae</taxon>
        <taxon>Ophiocordyceps</taxon>
    </lineage>
</organism>
<keyword evidence="2 10" id="KW-0853">WD repeat</keyword>
<dbReference type="PANTHER" id="PTHR23284">
    <property type="entry name" value="PROLACTIN REGULATORY ELEMENT BINDING PROTEIN"/>
    <property type="match status" value="1"/>
</dbReference>
<evidence type="ECO:0000256" key="9">
    <source>
        <dbReference type="ARBA" id="ARBA00023136"/>
    </source>
</evidence>
<dbReference type="GO" id="GO:0000139">
    <property type="term" value="C:Golgi membrane"/>
    <property type="evidence" value="ECO:0007669"/>
    <property type="project" value="UniProtKB-SubCell"/>
</dbReference>
<dbReference type="GO" id="GO:0005085">
    <property type="term" value="F:guanyl-nucleotide exchange factor activity"/>
    <property type="evidence" value="ECO:0007669"/>
    <property type="project" value="InterPro"/>
</dbReference>
<feature type="compositionally biased region" description="Polar residues" evidence="11">
    <location>
        <begin position="114"/>
        <end position="126"/>
    </location>
</feature>
<evidence type="ECO:0000256" key="10">
    <source>
        <dbReference type="RuleBase" id="RU369019"/>
    </source>
</evidence>
<evidence type="ECO:0000313" key="13">
    <source>
        <dbReference type="Proteomes" id="UP000557566"/>
    </source>
</evidence>
<keyword evidence="4 10" id="KW-0677">Repeat</keyword>
<dbReference type="PANTHER" id="PTHR23284:SF0">
    <property type="entry name" value="PROLACTIN REGULATORY ELEMENT-BINDING PROTEIN"/>
    <property type="match status" value="1"/>
</dbReference>
<protein>
    <recommendedName>
        <fullName evidence="10">Guanine nucleotide-exchange factor SEC12</fullName>
    </recommendedName>
</protein>
<evidence type="ECO:0000256" key="6">
    <source>
        <dbReference type="ARBA" id="ARBA00022892"/>
    </source>
</evidence>
<comment type="caution">
    <text evidence="12">The sequence shown here is derived from an EMBL/GenBank/DDBJ whole genome shotgun (WGS) entry which is preliminary data.</text>
</comment>
<keyword evidence="3 10" id="KW-0812">Transmembrane</keyword>
<sequence>MAAPFPCATIQLDYPLYALDFDPEDAKRLVVGGGGGAGGSGVGNKITVLEAPAPDELRVAGDIELSRDEDSVMSLAVGSGAQRGKSTRVYAGINSSPADMARGTNHHLRVLSIDGNQSKTRSSPSSKGPDARVRVAEVSRTALFANPHADTYQRLLRVAGNVGAAASAMGKEPQIAVFEAPAGAGATARPKMRGLMELPKDAEDLDIVQRGDDEFQLAFCYKHELHVVDIGKQNGDPELIFTMPDDHGRLPVFRSIRYLSPDFILAAANLPGRSGVLIQGFRLPSPGHPKARIAVTARIPRKTSATALAVANLSPPSPPWGPPGNTQYVVAVAGHDSSISLYTLEHRPSTVLNLLQDLHPLCTLVDVHGAAKMTGLAFSRFVAPKTHARAQFVKLASTSLQQTVAVHSIPLKKHVDGAPRNKKAPPRPVRYVVAMRSRKPSSRPMFVALALIVLLMGIVGQAVMETFGKSRPVFFAPNPLSSRHGTLRSPKLHPSSSPGSLLDNDLVSRLVGGGGGDALKTPGETVVLFEAPPQPGSEQRRGIQVGVHDSAVHGPARTWDELGAEQKRIWQERLREAGAWTQGMGENVFKGVLFGEIAGALGRAMEG</sequence>
<evidence type="ECO:0000256" key="1">
    <source>
        <dbReference type="ARBA" id="ARBA00022448"/>
    </source>
</evidence>
<evidence type="ECO:0000256" key="4">
    <source>
        <dbReference type="ARBA" id="ARBA00022737"/>
    </source>
</evidence>
<dbReference type="OrthoDB" id="16538at2759"/>
<gene>
    <name evidence="12" type="ORF">G6O67_003246</name>
</gene>
<dbReference type="GO" id="GO:0006888">
    <property type="term" value="P:endoplasmic reticulum to Golgi vesicle-mediated transport"/>
    <property type="evidence" value="ECO:0007669"/>
    <property type="project" value="UniProtKB-UniRule"/>
</dbReference>
<evidence type="ECO:0000256" key="3">
    <source>
        <dbReference type="ARBA" id="ARBA00022692"/>
    </source>
</evidence>
<evidence type="ECO:0000313" key="12">
    <source>
        <dbReference type="EMBL" id="KAF4511447.1"/>
    </source>
</evidence>